<dbReference type="Pfam" id="PF00072">
    <property type="entry name" value="Response_reg"/>
    <property type="match status" value="1"/>
</dbReference>
<keyword evidence="1" id="KW-0805">Transcription regulation</keyword>
<evidence type="ECO:0000256" key="2">
    <source>
        <dbReference type="ARBA" id="ARBA00023125"/>
    </source>
</evidence>
<dbReference type="CDD" id="cd17536">
    <property type="entry name" value="REC_YesN-like"/>
    <property type="match status" value="1"/>
</dbReference>
<dbReference type="InterPro" id="IPR001789">
    <property type="entry name" value="Sig_transdc_resp-reg_receiver"/>
</dbReference>
<dbReference type="SMART" id="SM00342">
    <property type="entry name" value="HTH_ARAC"/>
    <property type="match status" value="1"/>
</dbReference>
<keyword evidence="3" id="KW-0804">Transcription</keyword>
<accession>A0A7X2H1Z6</accession>
<dbReference type="SUPFAM" id="SSF52172">
    <property type="entry name" value="CheY-like"/>
    <property type="match status" value="1"/>
</dbReference>
<proteinExistence type="predicted"/>
<dbReference type="InterPro" id="IPR009057">
    <property type="entry name" value="Homeodomain-like_sf"/>
</dbReference>
<dbReference type="InterPro" id="IPR011006">
    <property type="entry name" value="CheY-like_superfamily"/>
</dbReference>
<evidence type="ECO:0000256" key="1">
    <source>
        <dbReference type="ARBA" id="ARBA00023015"/>
    </source>
</evidence>
<evidence type="ECO:0000313" key="7">
    <source>
        <dbReference type="EMBL" id="MRN52109.1"/>
    </source>
</evidence>
<organism evidence="7 8">
    <name type="scientific">Paenibacillus monticola</name>
    <dbReference type="NCBI Taxonomy" id="2666075"/>
    <lineage>
        <taxon>Bacteria</taxon>
        <taxon>Bacillati</taxon>
        <taxon>Bacillota</taxon>
        <taxon>Bacilli</taxon>
        <taxon>Bacillales</taxon>
        <taxon>Paenibacillaceae</taxon>
        <taxon>Paenibacillus</taxon>
    </lineage>
</organism>
<evidence type="ECO:0000313" key="8">
    <source>
        <dbReference type="Proteomes" id="UP000463051"/>
    </source>
</evidence>
<dbReference type="Pfam" id="PF12833">
    <property type="entry name" value="HTH_18"/>
    <property type="match status" value="1"/>
</dbReference>
<evidence type="ECO:0000256" key="3">
    <source>
        <dbReference type="ARBA" id="ARBA00023163"/>
    </source>
</evidence>
<dbReference type="RefSeq" id="WP_154117094.1">
    <property type="nucleotide sequence ID" value="NZ_WJXB01000001.1"/>
</dbReference>
<keyword evidence="8" id="KW-1185">Reference proteome</keyword>
<dbReference type="PANTHER" id="PTHR43280">
    <property type="entry name" value="ARAC-FAMILY TRANSCRIPTIONAL REGULATOR"/>
    <property type="match status" value="1"/>
</dbReference>
<dbReference type="GO" id="GO:0000160">
    <property type="term" value="P:phosphorelay signal transduction system"/>
    <property type="evidence" value="ECO:0007669"/>
    <property type="project" value="InterPro"/>
</dbReference>
<dbReference type="SUPFAM" id="SSF46689">
    <property type="entry name" value="Homeodomain-like"/>
    <property type="match status" value="2"/>
</dbReference>
<protein>
    <submittedName>
        <fullName evidence="7">Response regulator</fullName>
    </submittedName>
</protein>
<keyword evidence="4" id="KW-0597">Phosphoprotein</keyword>
<gene>
    <name evidence="7" type="ORF">GJB61_03740</name>
</gene>
<feature type="modified residue" description="4-aspartylphosphate" evidence="4">
    <location>
        <position position="58"/>
    </location>
</feature>
<keyword evidence="2" id="KW-0238">DNA-binding</keyword>
<dbReference type="SMART" id="SM00448">
    <property type="entry name" value="REC"/>
    <property type="match status" value="1"/>
</dbReference>
<name>A0A7X2H1Z6_9BACL</name>
<dbReference type="InterPro" id="IPR018060">
    <property type="entry name" value="HTH_AraC"/>
</dbReference>
<dbReference type="PANTHER" id="PTHR43280:SF28">
    <property type="entry name" value="HTH-TYPE TRANSCRIPTIONAL ACTIVATOR RHAS"/>
    <property type="match status" value="1"/>
</dbReference>
<dbReference type="PRINTS" id="PR00032">
    <property type="entry name" value="HTHARAC"/>
</dbReference>
<dbReference type="InterPro" id="IPR020449">
    <property type="entry name" value="Tscrpt_reg_AraC-type_HTH"/>
</dbReference>
<dbReference type="EMBL" id="WJXB01000001">
    <property type="protein sequence ID" value="MRN52109.1"/>
    <property type="molecule type" value="Genomic_DNA"/>
</dbReference>
<dbReference type="Gene3D" id="1.10.10.60">
    <property type="entry name" value="Homeodomain-like"/>
    <property type="match status" value="2"/>
</dbReference>
<dbReference type="Gene3D" id="3.40.50.2300">
    <property type="match status" value="1"/>
</dbReference>
<dbReference type="GO" id="GO:0043565">
    <property type="term" value="F:sequence-specific DNA binding"/>
    <property type="evidence" value="ECO:0007669"/>
    <property type="project" value="InterPro"/>
</dbReference>
<evidence type="ECO:0000259" key="6">
    <source>
        <dbReference type="PROSITE" id="PS50110"/>
    </source>
</evidence>
<dbReference type="Proteomes" id="UP000463051">
    <property type="component" value="Unassembled WGS sequence"/>
</dbReference>
<feature type="domain" description="Response regulatory" evidence="6">
    <location>
        <begin position="6"/>
        <end position="123"/>
    </location>
</feature>
<reference evidence="7 8" key="1">
    <citation type="submission" date="2019-11" db="EMBL/GenBank/DDBJ databases">
        <title>Paenibacillus monticola sp. nov., a novel PGPR strain isolated from mountain sample in China.</title>
        <authorList>
            <person name="Zhao Q."/>
            <person name="Li H.-P."/>
            <person name="Zhang J.-L."/>
        </authorList>
    </citation>
    <scope>NUCLEOTIDE SEQUENCE [LARGE SCALE GENOMIC DNA]</scope>
    <source>
        <strain evidence="7 8">LC-T2</strain>
    </source>
</reference>
<dbReference type="PROSITE" id="PS01124">
    <property type="entry name" value="HTH_ARAC_FAMILY_2"/>
    <property type="match status" value="1"/>
</dbReference>
<dbReference type="PROSITE" id="PS50110">
    <property type="entry name" value="RESPONSE_REGULATORY"/>
    <property type="match status" value="1"/>
</dbReference>
<evidence type="ECO:0000259" key="5">
    <source>
        <dbReference type="PROSITE" id="PS01124"/>
    </source>
</evidence>
<comment type="caution">
    <text evidence="7">The sequence shown here is derived from an EMBL/GenBank/DDBJ whole genome shotgun (WGS) entry which is preliminary data.</text>
</comment>
<sequence>MNSLISVMLVDDEPLALDNVYQMVPWTENGFQVVAKATSGRIALQMFEELQPQIVITDISMSPMDGLELGRLVVKLAPKTRLIFLTAYRDFDYARQALEMRAAHYLLKHEISRNRLLEQLNLLKEGLAAEAAEEEGHGHALHILLKDMLEGKYQALPGNQESRLRRLVAEHQQGQPALLYFELDAAILLDGSRRNKRWPVSSVWKNIEEEIRLQSKDMEDIHILEMDEGGYIVLLKLSSSSSLLLQHYNLRQIAAQVIEGLDTYCEGVLPRIIISAGGGAELPDRRYVAIRQAYDYSIFLPPGALFLLEQAPSTGGASVIANEVRQYLLSPEKSKLDRLKVSLEKVTTQARLGDLRAVIGEVSVECRKDGSFCTDLELGQDARQIVSSLYRILEDRLQRQQPRNNYSRWVNRAMDYVAGNYADPDLSLETVAGHLQISSIHLRTTFKRETGQSLLDYTTEYRIALAKQLLQTGEFKIYEVSEKVGYKTSQYFSQVFKKTTGMQPKDFLQQKGGE</sequence>
<dbReference type="AlphaFoldDB" id="A0A7X2H1Z6"/>
<evidence type="ECO:0000256" key="4">
    <source>
        <dbReference type="PROSITE-ProRule" id="PRU00169"/>
    </source>
</evidence>
<dbReference type="GO" id="GO:0003700">
    <property type="term" value="F:DNA-binding transcription factor activity"/>
    <property type="evidence" value="ECO:0007669"/>
    <property type="project" value="InterPro"/>
</dbReference>
<feature type="domain" description="HTH araC/xylS-type" evidence="5">
    <location>
        <begin position="411"/>
        <end position="510"/>
    </location>
</feature>